<dbReference type="SMART" id="SM00823">
    <property type="entry name" value="PKS_PP"/>
    <property type="match status" value="1"/>
</dbReference>
<feature type="region of interest" description="N-terminal hotdog fold" evidence="9">
    <location>
        <begin position="968"/>
        <end position="1093"/>
    </location>
</feature>
<sequence length="2600" mass="279140">MTPTSDPGPAQRDLIKSALLKIDELQAKLKASVAEKTEAIAIVGMACRLPGGVNNPEDFWRLLDEGRDAITEVPAQRWDIEAYYDADPDAPGKMNTRYGGFIEQVEDFDARFFAISPREAQSMDPQQRLLLEVAWEALEFANIPPERVYGSAAGVFIGIIGQDYAQRLFAPAHLQQIDAYVGTGASQGVAAGRLSYCLGLTGPSFSVDTACSSSLVSLHLACESLRRRECELALSGGVNLILEPGLSINFSKARMMAPDGRCKSFDSGADGYVRGEGCGVLVLKRLSDALADGDRVLAVVRGSALNQDGPSGGLTVPSGPAQEQVIRQALRHAGLSPAAVSYVEAHGTGTALGDPIELGALDQVFSPSRSVDNPLYLGSVKTNVGHLEAAAGVAGIIKLVLALQHESLPRHLHCRQPTPRFPWADKPLRVLQASQPWQRGERPRIAGISSFGFSGTNAHVIIEEAPLALSAQSLQWDQAKPSNQPIETAGPVDLIPAVAATATAASASASPPQPLLVLSARSEPALRALALRYRDFLYASPNLAPLDLCASAATGRNHFPYRLALSAASIAAFAEALAAFADANPVEGLFTHPLPATTAPATAFLFTGQGAQYPGMGQRLYQTQPLFRQALDGCAEQLLPYCPVPLVELLFASTAAALDQTVYTQPALFCLEMALAEFWQALGVRPAAVLGHSVGEYVAACVAGVFSLADALKLLCARARLMQALPAGGAMAAVFADETRVTQVLSEQAATLADRLAIAAINGPDNVVISGEEAALQQVLETLQAQHVSHRRLQVSHAFHSPLMEPMLAAFAKVAAEVHFHAPRIPLISNVSGQLITGAIATPAYWLEHIRKPVRFADSVAALKQRRISLLLEIGPHPVLLGMAASLCPDAVLIPALRQHTADDQQVNRALGQLFVHGESIDWPSLYPKHRHQSLQLPTYPFQRQRFWVERSSSTNQTGNMAGSASKHPLLGQRLNLPALAEGEIRYQQTLNDNNYLQDHRVFQQALLPAAAFIEMALAAASRNGNTVLPGLEDVSIQQALIFADNRDKTMQLILTQTKEQAAHFEIYSLSDKPAQPWTCHATGGITAIAADSVPPPVNIKAVLAEFSDDIDIADFYRHCEQHGIAYGPNFQALQSLRRGDGQALGWIKLPERLLAEAAGYHIHPVLLDACFQILIATLVDSRANETWLPVGLDRLQLYRAPGTRLWCRAKVHNADERRFLTADLLLFDDEGGIIAVIEGFKAKQANANSLSTAASGQADDLESWLYRVDWQPRGLCSPNAHSALPASPTTMSAALNAAMTAGIRLSRLEQCGMALDELDKLCVAYVLRAFQDMGLSFQRQDCFSSLEAAIRLGIVPAHRQLFERMLEMLAEAGILLRNTDDWAVLHTLATPNPQQTAEELRGHYPQVSLELDLLEPCGSALARVLQGRCDPLQELLFPGGNGSALAALYRDPPGAQAVGAVFRQALLAALKPLPQRSGIRILEIGAGTGGASSFLLPHLPAERSEYVFTDISPAFTLQAQTTFAAYPFIEYKTLDIEKDPQAQGFKLQDYHIVVASNVLHATEDLAQTLKHTRSLLAPGGLLLMLEGSAPQNWIDLIFGMTGGWWRFNDKHLRPSHPLLSGSAWCDALQASGFQETDCIDCPPIHQSIIIAQTAAQALDQSLAKPWLIFADAGGTGLRLAQYLRATGSICTVVYPGSQYRRLQADSFSIDPYQAAHYQRLFSDLGDQGPAYCAHFWSLDTHTPNDDQSSLTASARLGWETALHLAQALGKNQLMAPPRLVLITRGAVSVSGEAVNSLAAAPVWGLGKSIALEYPELRCIRIDLPAMAGEDEIAAIVAEVSADSQAPLEDQIAFRGELRLVPRLVRHSAKRGLPQSEAYSLCVPATGNLDELVWSPSVRQAPKPDEVEILVRAAGLNFKDLLLALHSVAAAGPVLGIECAGTLTRVGSTVNHLAVGDSVLAMAPGSFSRYVNVPARTVAALPNNLSFEEAATLPIAFLTAAYALEDLAHLQAGERVLIHAASGGVGQAAIQLAQRAGAEIFATASVSKWPVLRGLGVKHIMSSRNLDFGDEIRRLTAGEGVDVVLNCLSGEFTSQSLALLRSGGRFLEIGITDLRSAEQVAELAPDVSYHTIDLMALYLEQPALLQGLLQRLIAEFGDGQLKPLPRTIFAAAEVESAFRTLQQAKHTGKLVLSFDSPALPFRKDASYLISGGLGDLGLLVAAWMAEHGAGHLILAGRRGVTPAIEAKIRGISQAGAEVSVFQVDIAKAEQTAKLLAEIATKLPALSGVIHAAGVLDDGVLSEQTPTRFSKVLEPKLDGAWQLHRQTLALPLEFFILFSSVTSVLGAVGQANHVSANAFLDALAHQRRANGLPALSINWGAWSEIGYAARVQAGDFLKAQGMGFIAPHDGLTALEQIFHSGSAQIAVAAIDWPSYLQRAAHSGYLANFRQEFSAPQSEPRQAAGEFRALLQAAAVGERLGLLSRHVALQVASVLGFPTTTAIDRKQGFFDMGMDSLTSIELRNRLRSSLGCPLPSTLAFDFPNVAALVEYLANELWRPEIIDASPAPETAVAVELESLQRLTEAEAEATLLKELEEMGFSS</sequence>
<gene>
    <name evidence="13" type="ORF">IE877_19485</name>
</gene>
<dbReference type="SMART" id="SM01294">
    <property type="entry name" value="PKS_PP_betabranch"/>
    <property type="match status" value="1"/>
</dbReference>
<dbReference type="SMART" id="SM00825">
    <property type="entry name" value="PKS_KS"/>
    <property type="match status" value="1"/>
</dbReference>
<comment type="pathway">
    <text evidence="1">Lipid metabolism; fatty acid biosynthesis.</text>
</comment>
<dbReference type="Gene3D" id="3.40.47.10">
    <property type="match status" value="1"/>
</dbReference>
<dbReference type="CDD" id="cd08955">
    <property type="entry name" value="KR_2_FAS_SDR_x"/>
    <property type="match status" value="1"/>
</dbReference>
<dbReference type="InterPro" id="IPR049900">
    <property type="entry name" value="PKS_mFAS_DH"/>
</dbReference>
<evidence type="ECO:0000259" key="12">
    <source>
        <dbReference type="PROSITE" id="PS52019"/>
    </source>
</evidence>
<comment type="caution">
    <text evidence="13">The sequence shown here is derived from an EMBL/GenBank/DDBJ whole genome shotgun (WGS) entry which is preliminary data.</text>
</comment>
<keyword evidence="5" id="KW-0808">Transferase</keyword>
<dbReference type="InterPro" id="IPR018201">
    <property type="entry name" value="Ketoacyl_synth_AS"/>
</dbReference>
<dbReference type="PROSITE" id="PS00606">
    <property type="entry name" value="KS3_1"/>
    <property type="match status" value="1"/>
</dbReference>
<dbReference type="CDD" id="cd05195">
    <property type="entry name" value="enoyl_red"/>
    <property type="match status" value="1"/>
</dbReference>
<dbReference type="SUPFAM" id="SSF53335">
    <property type="entry name" value="S-adenosyl-L-methionine-dependent methyltransferases"/>
    <property type="match status" value="1"/>
</dbReference>
<dbReference type="PROSITE" id="PS52019">
    <property type="entry name" value="PKS_MFAS_DH"/>
    <property type="match status" value="1"/>
</dbReference>
<feature type="active site" description="Proton acceptor; for dehydratase activity" evidence="9">
    <location>
        <position position="1000"/>
    </location>
</feature>
<dbReference type="InterPro" id="IPR013968">
    <property type="entry name" value="PKS_KR"/>
</dbReference>
<dbReference type="InterPro" id="IPR014030">
    <property type="entry name" value="Ketoacyl_synth_N"/>
</dbReference>
<dbReference type="InterPro" id="IPR006162">
    <property type="entry name" value="Ppantetheine_attach_site"/>
</dbReference>
<feature type="domain" description="PKS/mFAS DH" evidence="12">
    <location>
        <begin position="968"/>
        <end position="1252"/>
    </location>
</feature>
<dbReference type="SUPFAM" id="SSF55048">
    <property type="entry name" value="Probable ACP-binding domain of malonyl-CoA ACP transacylase"/>
    <property type="match status" value="1"/>
</dbReference>
<dbReference type="InterPro" id="IPR036291">
    <property type="entry name" value="NAD(P)-bd_dom_sf"/>
</dbReference>
<evidence type="ECO:0000313" key="14">
    <source>
        <dbReference type="Proteomes" id="UP000652176"/>
    </source>
</evidence>
<dbReference type="InterPro" id="IPR057326">
    <property type="entry name" value="KR_dom"/>
</dbReference>
<dbReference type="Pfam" id="PF08240">
    <property type="entry name" value="ADH_N"/>
    <property type="match status" value="1"/>
</dbReference>
<evidence type="ECO:0000259" key="10">
    <source>
        <dbReference type="PROSITE" id="PS50075"/>
    </source>
</evidence>
<dbReference type="PROSITE" id="PS52004">
    <property type="entry name" value="KS3_2"/>
    <property type="match status" value="1"/>
</dbReference>
<feature type="active site" description="Proton donor; for dehydratase activity" evidence="9">
    <location>
        <position position="1169"/>
    </location>
</feature>
<dbReference type="Gene3D" id="1.10.1200.10">
    <property type="entry name" value="ACP-like"/>
    <property type="match status" value="1"/>
</dbReference>
<dbReference type="SUPFAM" id="SSF53901">
    <property type="entry name" value="Thiolase-like"/>
    <property type="match status" value="1"/>
</dbReference>
<evidence type="ECO:0000256" key="1">
    <source>
        <dbReference type="ARBA" id="ARBA00005194"/>
    </source>
</evidence>
<name>A0ABR9D6X5_9GAMM</name>
<dbReference type="InterPro" id="IPR049552">
    <property type="entry name" value="PKS_DH_N"/>
</dbReference>
<dbReference type="InterPro" id="IPR013217">
    <property type="entry name" value="Methyltransf_12"/>
</dbReference>
<dbReference type="InterPro" id="IPR016039">
    <property type="entry name" value="Thiolase-like"/>
</dbReference>
<dbReference type="SMART" id="SM00829">
    <property type="entry name" value="PKS_ER"/>
    <property type="match status" value="1"/>
</dbReference>
<reference evidence="13 14" key="1">
    <citation type="submission" date="2020-09" db="EMBL/GenBank/DDBJ databases">
        <title>Methylomonas albis sp. nov. and Methylomonas fluvii sp. nov.: Two cold-adapted methanotrophs from the River Elbe and an amended description of Methylovulum psychrotolerans strain Eb1.</title>
        <authorList>
            <person name="Bussmann I.K."/>
            <person name="Klings K.-W."/>
            <person name="Warnstedt J."/>
            <person name="Hoppert M."/>
            <person name="Saborowski A."/>
            <person name="Horn F."/>
            <person name="Liebner S."/>
        </authorList>
    </citation>
    <scope>NUCLEOTIDE SEQUENCE [LARGE SCALE GENOMIC DNA]</scope>
    <source>
        <strain evidence="13 14">EbA</strain>
    </source>
</reference>
<dbReference type="Gene3D" id="3.90.180.10">
    <property type="entry name" value="Medium-chain alcohol dehydrogenases, catalytic domain"/>
    <property type="match status" value="1"/>
</dbReference>
<dbReference type="Gene3D" id="3.40.50.720">
    <property type="entry name" value="NAD(P)-binding Rossmann-like Domain"/>
    <property type="match status" value="3"/>
</dbReference>
<dbReference type="CDD" id="cd00833">
    <property type="entry name" value="PKS"/>
    <property type="match status" value="1"/>
</dbReference>
<dbReference type="Pfam" id="PF14765">
    <property type="entry name" value="PS-DH"/>
    <property type="match status" value="1"/>
</dbReference>
<evidence type="ECO:0000256" key="7">
    <source>
        <dbReference type="ARBA" id="ARBA00023268"/>
    </source>
</evidence>
<dbReference type="InterPro" id="IPR020806">
    <property type="entry name" value="PKS_PP-bd"/>
</dbReference>
<dbReference type="PANTHER" id="PTHR43775:SF37">
    <property type="entry name" value="SI:DKEY-61P9.11"/>
    <property type="match status" value="1"/>
</dbReference>
<dbReference type="PANTHER" id="PTHR43775">
    <property type="entry name" value="FATTY ACID SYNTHASE"/>
    <property type="match status" value="1"/>
</dbReference>
<dbReference type="Gene3D" id="3.10.129.110">
    <property type="entry name" value="Polyketide synthase dehydratase"/>
    <property type="match status" value="1"/>
</dbReference>
<evidence type="ECO:0000256" key="8">
    <source>
        <dbReference type="ARBA" id="ARBA00023315"/>
    </source>
</evidence>
<feature type="region of interest" description="C-terminal hotdog fold" evidence="9">
    <location>
        <begin position="1108"/>
        <end position="1252"/>
    </location>
</feature>
<evidence type="ECO:0000256" key="9">
    <source>
        <dbReference type="PROSITE-ProRule" id="PRU01363"/>
    </source>
</evidence>
<dbReference type="InterPro" id="IPR009081">
    <property type="entry name" value="PP-bd_ACP"/>
</dbReference>
<keyword evidence="14" id="KW-1185">Reference proteome</keyword>
<dbReference type="Pfam" id="PF00550">
    <property type="entry name" value="PP-binding"/>
    <property type="match status" value="1"/>
</dbReference>
<evidence type="ECO:0000256" key="4">
    <source>
        <dbReference type="ARBA" id="ARBA00022553"/>
    </source>
</evidence>
<dbReference type="Pfam" id="PF00698">
    <property type="entry name" value="Acyl_transf_1"/>
    <property type="match status" value="1"/>
</dbReference>
<evidence type="ECO:0000256" key="5">
    <source>
        <dbReference type="ARBA" id="ARBA00022679"/>
    </source>
</evidence>
<dbReference type="Pfam" id="PF00109">
    <property type="entry name" value="ketoacyl-synt"/>
    <property type="match status" value="1"/>
</dbReference>
<dbReference type="SMART" id="SM00826">
    <property type="entry name" value="PKS_DH"/>
    <property type="match status" value="1"/>
</dbReference>
<dbReference type="Proteomes" id="UP000652176">
    <property type="component" value="Unassembled WGS sequence"/>
</dbReference>
<dbReference type="InterPro" id="IPR016035">
    <property type="entry name" value="Acyl_Trfase/lysoPLipase"/>
</dbReference>
<dbReference type="Pfam" id="PF08659">
    <property type="entry name" value="KR"/>
    <property type="match status" value="1"/>
</dbReference>
<dbReference type="Pfam" id="PF02801">
    <property type="entry name" value="Ketoacyl-synt_C"/>
    <property type="match status" value="1"/>
</dbReference>
<proteinExistence type="inferred from homology"/>
<dbReference type="Pfam" id="PF21089">
    <property type="entry name" value="PKS_DH_N"/>
    <property type="match status" value="1"/>
</dbReference>
<keyword evidence="8" id="KW-0012">Acyltransferase</keyword>
<dbReference type="SUPFAM" id="SSF51735">
    <property type="entry name" value="NAD(P)-binding Rossmann-fold domains"/>
    <property type="match status" value="3"/>
</dbReference>
<dbReference type="InterPro" id="IPR020843">
    <property type="entry name" value="ER"/>
</dbReference>
<dbReference type="InterPro" id="IPR014031">
    <property type="entry name" value="Ketoacyl_synth_C"/>
</dbReference>
<feature type="domain" description="Carrier" evidence="10">
    <location>
        <begin position="2479"/>
        <end position="2554"/>
    </location>
</feature>
<dbReference type="CDD" id="cd02440">
    <property type="entry name" value="AdoMet_MTases"/>
    <property type="match status" value="1"/>
</dbReference>
<dbReference type="InterPro" id="IPR042104">
    <property type="entry name" value="PKS_dehydratase_sf"/>
</dbReference>
<evidence type="ECO:0000256" key="3">
    <source>
        <dbReference type="ARBA" id="ARBA00022450"/>
    </source>
</evidence>
<dbReference type="Gene3D" id="3.40.366.10">
    <property type="entry name" value="Malonyl-Coenzyme A Acyl Carrier Protein, domain 2"/>
    <property type="match status" value="1"/>
</dbReference>
<dbReference type="SMART" id="SM00827">
    <property type="entry name" value="PKS_AT"/>
    <property type="match status" value="1"/>
</dbReference>
<dbReference type="SUPFAM" id="SSF47336">
    <property type="entry name" value="ACP-like"/>
    <property type="match status" value="1"/>
</dbReference>
<dbReference type="EMBL" id="JACXSS010000001">
    <property type="protein sequence ID" value="MBD9358028.1"/>
    <property type="molecule type" value="Genomic_DNA"/>
</dbReference>
<keyword evidence="6" id="KW-0521">NADP</keyword>
<evidence type="ECO:0000259" key="11">
    <source>
        <dbReference type="PROSITE" id="PS52004"/>
    </source>
</evidence>
<dbReference type="RefSeq" id="WP_192376268.1">
    <property type="nucleotide sequence ID" value="NZ_CAJHIV010000001.1"/>
</dbReference>
<dbReference type="InterPro" id="IPR011032">
    <property type="entry name" value="GroES-like_sf"/>
</dbReference>
<keyword evidence="7" id="KW-0511">Multifunctional enzyme</keyword>
<keyword evidence="4" id="KW-0597">Phosphoprotein</keyword>
<evidence type="ECO:0000256" key="6">
    <source>
        <dbReference type="ARBA" id="ARBA00022857"/>
    </source>
</evidence>
<dbReference type="SUPFAM" id="SSF50129">
    <property type="entry name" value="GroES-like"/>
    <property type="match status" value="1"/>
</dbReference>
<organism evidence="13 14">
    <name type="scientific">Methylomonas albis</name>
    <dbReference type="NCBI Taxonomy" id="1854563"/>
    <lineage>
        <taxon>Bacteria</taxon>
        <taxon>Pseudomonadati</taxon>
        <taxon>Pseudomonadota</taxon>
        <taxon>Gammaproteobacteria</taxon>
        <taxon>Methylococcales</taxon>
        <taxon>Methylococcaceae</taxon>
        <taxon>Methylomonas</taxon>
    </lineage>
</organism>
<dbReference type="InterPro" id="IPR049551">
    <property type="entry name" value="PKS_DH_C"/>
</dbReference>
<dbReference type="InterPro" id="IPR049490">
    <property type="entry name" value="C883_1060-like_KR_N"/>
</dbReference>
<dbReference type="Gene3D" id="3.30.70.3290">
    <property type="match status" value="1"/>
</dbReference>
<dbReference type="InterPro" id="IPR013154">
    <property type="entry name" value="ADH-like_N"/>
</dbReference>
<evidence type="ECO:0000313" key="13">
    <source>
        <dbReference type="EMBL" id="MBD9358028.1"/>
    </source>
</evidence>
<dbReference type="InterPro" id="IPR001227">
    <property type="entry name" value="Ac_transferase_dom_sf"/>
</dbReference>
<dbReference type="InterPro" id="IPR050091">
    <property type="entry name" value="PKS_NRPS_Biosynth_Enz"/>
</dbReference>
<dbReference type="SMART" id="SM00822">
    <property type="entry name" value="PKS_KR"/>
    <property type="match status" value="1"/>
</dbReference>
<dbReference type="SUPFAM" id="SSF52151">
    <property type="entry name" value="FabD/lysophospholipase-like"/>
    <property type="match status" value="1"/>
</dbReference>
<evidence type="ECO:0000256" key="2">
    <source>
        <dbReference type="ARBA" id="ARBA00006484"/>
    </source>
</evidence>
<dbReference type="Gene3D" id="3.40.50.150">
    <property type="entry name" value="Vaccinia Virus protein VP39"/>
    <property type="match status" value="1"/>
</dbReference>
<dbReference type="InterPro" id="IPR014043">
    <property type="entry name" value="Acyl_transferase_dom"/>
</dbReference>
<comment type="similarity">
    <text evidence="2">Belongs to the short-chain dehydrogenases/reductases (SDR) family.</text>
</comment>
<protein>
    <submittedName>
        <fullName evidence="13">SDR family NAD(P)-dependent oxidoreductase</fullName>
    </submittedName>
</protein>
<feature type="domain" description="Ketosynthase family 3 (KS3)" evidence="11">
    <location>
        <begin position="37"/>
        <end position="464"/>
    </location>
</feature>
<dbReference type="Pfam" id="PF08242">
    <property type="entry name" value="Methyltransf_12"/>
    <property type="match status" value="1"/>
</dbReference>
<keyword evidence="3" id="KW-0596">Phosphopantetheine</keyword>
<dbReference type="InterPro" id="IPR029063">
    <property type="entry name" value="SAM-dependent_MTases_sf"/>
</dbReference>
<dbReference type="Pfam" id="PF22621">
    <property type="entry name" value="CurL-like_PKS_C"/>
    <property type="match status" value="1"/>
</dbReference>
<dbReference type="InterPro" id="IPR020841">
    <property type="entry name" value="PKS_Beta-ketoAc_synthase_dom"/>
</dbReference>
<dbReference type="PROSITE" id="PS00012">
    <property type="entry name" value="PHOSPHOPANTETHEINE"/>
    <property type="match status" value="1"/>
</dbReference>
<dbReference type="InterPro" id="IPR016036">
    <property type="entry name" value="Malonyl_transacylase_ACP-bd"/>
</dbReference>
<dbReference type="Pfam" id="PF13602">
    <property type="entry name" value="ADH_zinc_N_2"/>
    <property type="match status" value="1"/>
</dbReference>
<dbReference type="Pfam" id="PF21394">
    <property type="entry name" value="Beta-ketacyl_N"/>
    <property type="match status" value="1"/>
</dbReference>
<dbReference type="PROSITE" id="PS50075">
    <property type="entry name" value="CARRIER"/>
    <property type="match status" value="1"/>
</dbReference>
<dbReference type="InterPro" id="IPR036736">
    <property type="entry name" value="ACP-like_sf"/>
</dbReference>
<accession>A0ABR9D6X5</accession>
<dbReference type="InterPro" id="IPR020807">
    <property type="entry name" value="PKS_DH"/>
</dbReference>